<keyword evidence="3" id="KW-1185">Reference proteome</keyword>
<dbReference type="Proteomes" id="UP000294862">
    <property type="component" value="Unassembled WGS sequence"/>
</dbReference>
<comment type="caution">
    <text evidence="2">The sequence shown here is derived from an EMBL/GenBank/DDBJ whole genome shotgun (WGS) entry which is preliminary data.</text>
</comment>
<feature type="signal peptide" evidence="1">
    <location>
        <begin position="1"/>
        <end position="26"/>
    </location>
</feature>
<proteinExistence type="predicted"/>
<reference evidence="2 3" key="1">
    <citation type="journal article" date="2015" name="Stand. Genomic Sci.">
        <title>Genomic Encyclopedia of Bacterial and Archaeal Type Strains, Phase III: the genomes of soil and plant-associated and newly described type strains.</title>
        <authorList>
            <person name="Whitman W.B."/>
            <person name="Woyke T."/>
            <person name="Klenk H.P."/>
            <person name="Zhou Y."/>
            <person name="Lilburn T.G."/>
            <person name="Beck B.J."/>
            <person name="De Vos P."/>
            <person name="Vandamme P."/>
            <person name="Eisen J.A."/>
            <person name="Garrity G."/>
            <person name="Hugenholtz P."/>
            <person name="Kyrpides N.C."/>
        </authorList>
    </citation>
    <scope>NUCLEOTIDE SEQUENCE [LARGE SCALE GENOMIC DNA]</scope>
    <source>
        <strain evidence="2 3">A3</strain>
    </source>
</reference>
<evidence type="ECO:0000256" key="1">
    <source>
        <dbReference type="SAM" id="SignalP"/>
    </source>
</evidence>
<gene>
    <name evidence="2" type="ORF">EV148_101746</name>
</gene>
<organism evidence="2 3">
    <name type="scientific">Dokdonella fugitiva</name>
    <dbReference type="NCBI Taxonomy" id="328517"/>
    <lineage>
        <taxon>Bacteria</taxon>
        <taxon>Pseudomonadati</taxon>
        <taxon>Pseudomonadota</taxon>
        <taxon>Gammaproteobacteria</taxon>
        <taxon>Lysobacterales</taxon>
        <taxon>Rhodanobacteraceae</taxon>
        <taxon>Dokdonella</taxon>
    </lineage>
</organism>
<evidence type="ECO:0000313" key="3">
    <source>
        <dbReference type="Proteomes" id="UP000294862"/>
    </source>
</evidence>
<evidence type="ECO:0000313" key="2">
    <source>
        <dbReference type="EMBL" id="TCO43322.1"/>
    </source>
</evidence>
<protein>
    <submittedName>
        <fullName evidence="2">Uncharacterized protein</fullName>
    </submittedName>
</protein>
<accession>A0A4R2IGG9</accession>
<dbReference type="EMBL" id="SLWQ01000001">
    <property type="protein sequence ID" value="TCO43322.1"/>
    <property type="molecule type" value="Genomic_DNA"/>
</dbReference>
<sequence>MLMLLSVAVVAAGLLRIAAQRPVAHAAGVLVDSAPRQTDPVDPTPLRHGDYLLQPLADFTIEARVLSREDYRFDEGASLSPTDLALGWGRMSDSAVIDKLDIRQSVRFFTWHWRDAQALAPAEVVRSATNLHAIPADAAIARALARVRVGEIVELRGRLVEASRADGWHWRSSLSRDDSGAGACELMLVEAIERR</sequence>
<feature type="chain" id="PRO_5020666874" evidence="1">
    <location>
        <begin position="27"/>
        <end position="195"/>
    </location>
</feature>
<dbReference type="AlphaFoldDB" id="A0A4R2IGG9"/>
<name>A0A4R2IGG9_9GAMM</name>
<keyword evidence="1" id="KW-0732">Signal</keyword>